<dbReference type="Proteomes" id="UP001239418">
    <property type="component" value="Chromosome"/>
</dbReference>
<comment type="function">
    <text evidence="5">Required for morphogenesis and for the elongation of the flagellar filament by facilitating polymerization of the flagellin monomers at the tip of growing filament. Forms a capping structure, which prevents flagellin subunits (transported through the central channel of the flagellum) from leaking out without polymerization at the distal end.</text>
</comment>
<dbReference type="Pfam" id="PF02465">
    <property type="entry name" value="FliD_N"/>
    <property type="match status" value="1"/>
</dbReference>
<dbReference type="InterPro" id="IPR010810">
    <property type="entry name" value="Flagellin_hook_IN_motif"/>
</dbReference>
<dbReference type="EMBL" id="CP117454">
    <property type="protein sequence ID" value="WLG86433.1"/>
    <property type="molecule type" value="Genomic_DNA"/>
</dbReference>
<sequence length="466" mass="47391">MASVILPGVGLGSGIDTAAIVKALVAADKEPKQNQITKQVTANTASISAIGQLKSALQAYQTAMNNLNSTTTPAFLGFAATSSETKFVTATSDNTAVTGNYQVVVDKLATSSKVATATFAGGASSAIPTGTLTISQNGTDYTVDVPANSTLQTVRDAINTKLQASGITANIVNDGSGSRMVIGSTTTGAGSDIVVSGIAELAVDGTQPMTAGSGGYVSALAVDAAFTVDGMSMTSKSNKVDSAVSGLSFTLVAPGTSTVTVATNTSGLKTSLQTFVDAYNTLVKTVNTLTKTTKDSDGNLTVTAPLTGDASARALLSAIRNELVTVPAGSTSQLSVLSQLGINTVQADGTLEFSSTKFTAAMDDKKLGGEIQSLFSGDTGLLARMKTAVDPYVTTDGLLDKRTKSLNAVTTTLSNQQAALDSRIASLTEALTKKYNAMDTLVGQLKATAANITSMFEAMNAQKNNS</sequence>
<keyword evidence="8" id="KW-0969">Cilium</keyword>
<evidence type="ECO:0000256" key="1">
    <source>
        <dbReference type="ARBA" id="ARBA00009764"/>
    </source>
</evidence>
<reference evidence="8 9" key="1">
    <citation type="submission" date="2023-02" db="EMBL/GenBank/DDBJ databases">
        <title>Evolution of Hrp T3SS in non-pathogenic Pseudomonas fluorescens.</title>
        <authorList>
            <person name="Liao K."/>
            <person name="Wei H."/>
            <person name="Gu Y."/>
        </authorList>
    </citation>
    <scope>NUCLEOTIDE SEQUENCE [LARGE SCALE GENOMIC DNA]</scope>
    <source>
        <strain evidence="8 9">FP1935</strain>
    </source>
</reference>
<keyword evidence="9" id="KW-1185">Reference proteome</keyword>
<feature type="domain" description="Flagellar hook-associated protein 2 C-terminal" evidence="7">
    <location>
        <begin position="221"/>
        <end position="446"/>
    </location>
</feature>
<dbReference type="InterPro" id="IPR003481">
    <property type="entry name" value="FliD_N"/>
</dbReference>
<dbReference type="InterPro" id="IPR040026">
    <property type="entry name" value="FliD"/>
</dbReference>
<evidence type="ECO:0000313" key="8">
    <source>
        <dbReference type="EMBL" id="WLG86433.1"/>
    </source>
</evidence>
<evidence type="ECO:0000259" key="6">
    <source>
        <dbReference type="Pfam" id="PF02465"/>
    </source>
</evidence>
<keyword evidence="4 5" id="KW-0975">Bacterial flagellum</keyword>
<protein>
    <recommendedName>
        <fullName evidence="5">Flagellar hook-associated protein 2</fullName>
        <shortName evidence="5">HAP2</shortName>
    </recommendedName>
    <alternativeName>
        <fullName evidence="5">Flagellar cap protein</fullName>
    </alternativeName>
</protein>
<organism evidence="8 9">
    <name type="scientific">Pseudomonas cucumis</name>
    <dbReference type="NCBI Taxonomy" id="2954082"/>
    <lineage>
        <taxon>Bacteria</taxon>
        <taxon>Pseudomonadati</taxon>
        <taxon>Pseudomonadota</taxon>
        <taxon>Gammaproteobacteria</taxon>
        <taxon>Pseudomonadales</taxon>
        <taxon>Pseudomonadaceae</taxon>
        <taxon>Pseudomonas</taxon>
    </lineage>
</organism>
<evidence type="ECO:0000256" key="3">
    <source>
        <dbReference type="ARBA" id="ARBA00023054"/>
    </source>
</evidence>
<comment type="similarity">
    <text evidence="1 5">Belongs to the FliD family.</text>
</comment>
<dbReference type="PANTHER" id="PTHR30288">
    <property type="entry name" value="FLAGELLAR CAP/ASSEMBLY PROTEIN FLID"/>
    <property type="match status" value="1"/>
</dbReference>
<gene>
    <name evidence="8" type="primary">fliD</name>
    <name evidence="8" type="ORF">PSH97_07900</name>
</gene>
<evidence type="ECO:0000313" key="9">
    <source>
        <dbReference type="Proteomes" id="UP001239418"/>
    </source>
</evidence>
<evidence type="ECO:0000256" key="2">
    <source>
        <dbReference type="ARBA" id="ARBA00011255"/>
    </source>
</evidence>
<dbReference type="RefSeq" id="WP_305448749.1">
    <property type="nucleotide sequence ID" value="NZ_CP117454.1"/>
</dbReference>
<comment type="subcellular location">
    <subcellularLocation>
        <location evidence="5">Secreted</location>
    </subcellularLocation>
    <subcellularLocation>
        <location evidence="5">Bacterial flagellum</location>
    </subcellularLocation>
</comment>
<keyword evidence="3" id="KW-0175">Coiled coil</keyword>
<dbReference type="InterPro" id="IPR010809">
    <property type="entry name" value="FliD_C"/>
</dbReference>
<name>A0ABY9F0V8_9PSED</name>
<dbReference type="PANTHER" id="PTHR30288:SF0">
    <property type="entry name" value="FLAGELLAR HOOK-ASSOCIATED PROTEIN 2"/>
    <property type="match status" value="1"/>
</dbReference>
<dbReference type="Pfam" id="PF07196">
    <property type="entry name" value="Flagellin_IN"/>
    <property type="match status" value="1"/>
</dbReference>
<evidence type="ECO:0000256" key="4">
    <source>
        <dbReference type="ARBA" id="ARBA00023143"/>
    </source>
</evidence>
<proteinExistence type="inferred from homology"/>
<keyword evidence="8" id="KW-0966">Cell projection</keyword>
<dbReference type="Pfam" id="PF07195">
    <property type="entry name" value="FliD_C"/>
    <property type="match status" value="1"/>
</dbReference>
<comment type="subunit">
    <text evidence="2 5">Homopentamer.</text>
</comment>
<feature type="domain" description="Flagellar hook-associated protein 2 N-terminal" evidence="6">
    <location>
        <begin position="13"/>
        <end position="111"/>
    </location>
</feature>
<keyword evidence="5" id="KW-0964">Secreted</keyword>
<keyword evidence="8" id="KW-0282">Flagellum</keyword>
<evidence type="ECO:0000256" key="5">
    <source>
        <dbReference type="RuleBase" id="RU362066"/>
    </source>
</evidence>
<evidence type="ECO:0000259" key="7">
    <source>
        <dbReference type="Pfam" id="PF07195"/>
    </source>
</evidence>
<accession>A0ABY9F0V8</accession>